<evidence type="ECO:0000313" key="4">
    <source>
        <dbReference type="Araport" id="AT5G54340"/>
    </source>
</evidence>
<feature type="compositionally biased region" description="Low complexity" evidence="2">
    <location>
        <begin position="1"/>
        <end position="12"/>
    </location>
</feature>
<keyword evidence="1" id="KW-0863">Zinc-finger</keyword>
<dbReference type="InterPro" id="IPR045320">
    <property type="entry name" value="JAGGED/SL1-like"/>
</dbReference>
<dbReference type="EMBL" id="LR881470">
    <property type="protein sequence ID" value="CAD5334866.1"/>
    <property type="molecule type" value="Genomic_DNA"/>
</dbReference>
<dbReference type="Proteomes" id="UP000516314">
    <property type="component" value="Chromosome 5"/>
</dbReference>
<dbReference type="PROSITE" id="PS50157">
    <property type="entry name" value="ZINC_FINGER_C2H2_2"/>
    <property type="match status" value="1"/>
</dbReference>
<protein>
    <submittedName>
        <fullName evidence="5">(thale cress) hypothetical protein</fullName>
    </submittedName>
</protein>
<dbReference type="OMA" id="YLCKRAF"/>
<organism evidence="6 7">
    <name type="scientific">Arabidopsis thaliana</name>
    <name type="common">Mouse-ear cress</name>
    <dbReference type="NCBI Taxonomy" id="3702"/>
    <lineage>
        <taxon>Eukaryota</taxon>
        <taxon>Viridiplantae</taxon>
        <taxon>Streptophyta</taxon>
        <taxon>Embryophyta</taxon>
        <taxon>Tracheophyta</taxon>
        <taxon>Spermatophyta</taxon>
        <taxon>Magnoliopsida</taxon>
        <taxon>eudicotyledons</taxon>
        <taxon>Gunneridae</taxon>
        <taxon>Pentapetalae</taxon>
        <taxon>rosids</taxon>
        <taxon>malvids</taxon>
        <taxon>Brassicales</taxon>
        <taxon>Brassicaceae</taxon>
        <taxon>Camelineae</taxon>
        <taxon>Arabidopsis</taxon>
    </lineage>
</organism>
<evidence type="ECO:0000256" key="2">
    <source>
        <dbReference type="SAM" id="MobiDB-lite"/>
    </source>
</evidence>
<dbReference type="GO" id="GO:0003700">
    <property type="term" value="F:DNA-binding transcription factor activity"/>
    <property type="evidence" value="ECO:0007669"/>
    <property type="project" value="InterPro"/>
</dbReference>
<dbReference type="Araport" id="AT5G54340"/>
<keyword evidence="1" id="KW-0862">Zinc</keyword>
<dbReference type="ExpressionAtlas" id="A0A178UAA7">
    <property type="expression patterns" value="baseline"/>
</dbReference>
<evidence type="ECO:0000313" key="6">
    <source>
        <dbReference type="EMBL" id="OAO90589.1"/>
    </source>
</evidence>
<evidence type="ECO:0000313" key="8">
    <source>
        <dbReference type="Proteomes" id="UP000516314"/>
    </source>
</evidence>
<proteinExistence type="predicted"/>
<dbReference type="PANTHER" id="PTHR45730">
    <property type="entry name" value="ZINC FINGER PROTEIN JAGGED"/>
    <property type="match status" value="1"/>
</dbReference>
<accession>A0A178UAA7</accession>
<reference evidence="7" key="1">
    <citation type="journal article" date="2016" name="Proc. Natl. Acad. Sci. U.S.A.">
        <title>Chromosome-level assembly of Arabidopsis thaliana Ler reveals the extent of translocation and inversion polymorphisms.</title>
        <authorList>
            <person name="Zapata L."/>
            <person name="Ding J."/>
            <person name="Willing E.M."/>
            <person name="Hartwig B."/>
            <person name="Bezdan D."/>
            <person name="Jiao W.B."/>
            <person name="Patel V."/>
            <person name="Velikkakam James G."/>
            <person name="Koornneef M."/>
            <person name="Ossowski S."/>
            <person name="Schneeberger K."/>
        </authorList>
    </citation>
    <scope>NUCLEOTIDE SEQUENCE [LARGE SCALE GENOMIC DNA]</scope>
    <source>
        <strain evidence="7">cv. Landsberg erecta</strain>
    </source>
</reference>
<reference evidence="6" key="2">
    <citation type="submission" date="2016-03" db="EMBL/GenBank/DDBJ databases">
        <title>Full-length assembly of Arabidopsis thaliana Ler reveals the complement of translocations and inversions.</title>
        <authorList>
            <person name="Zapata L."/>
            <person name="Schneeberger K."/>
            <person name="Ossowski S."/>
        </authorList>
    </citation>
    <scope>NUCLEOTIDE SEQUENCE [LARGE SCALE GENOMIC DNA]</scope>
    <source>
        <tissue evidence="6">Leaf</tissue>
    </source>
</reference>
<evidence type="ECO:0000313" key="5">
    <source>
        <dbReference type="EMBL" id="CAD5334866.1"/>
    </source>
</evidence>
<evidence type="ECO:0000313" key="7">
    <source>
        <dbReference type="Proteomes" id="UP000078284"/>
    </source>
</evidence>
<feature type="region of interest" description="Disordered" evidence="2">
    <location>
        <begin position="1"/>
        <end position="20"/>
    </location>
</feature>
<dbReference type="InterPro" id="IPR013087">
    <property type="entry name" value="Znf_C2H2_type"/>
</dbReference>
<keyword evidence="1" id="KW-0479">Metal-binding</keyword>
<dbReference type="InterPro" id="IPR036236">
    <property type="entry name" value="Znf_C2H2_sf"/>
</dbReference>
<sequence>MENQSMSSSSSSTHKHDQKLKSSVVAMEVLEEKETVNNPPQYYNKIYICYLCKRAFPTPHALGGHGTTHKEDRELERQQIESRLSNKDKSNLLFGGSSQDVLSNDNHLGLSLGPLKSIEGSSSSNNVNPLLNVGVPRGTTDMNMNNYSSHALSTDDINLDLTLGPSKSIGDSNNIINNNTNSSFDGNLIIPVRPRVSRYHFVAGNPLDSISRNIPPSITFPHLNINLSHDSFSLQENGSGSSHS</sequence>
<dbReference type="SUPFAM" id="SSF57667">
    <property type="entry name" value="beta-beta-alpha zinc fingers"/>
    <property type="match status" value="1"/>
</dbReference>
<dbReference type="EMBL" id="LUHQ01000005">
    <property type="protein sequence ID" value="OAO90589.1"/>
    <property type="molecule type" value="Genomic_DNA"/>
</dbReference>
<dbReference type="PANTHER" id="PTHR45730:SF128">
    <property type="entry name" value="C2H2 AND C2HC ZINC FINGERS SUPERFAMILY PROTEIN-RELATED"/>
    <property type="match status" value="1"/>
</dbReference>
<gene>
    <name evidence="4" type="ordered locus">At5g54340</name>
    <name evidence="6" type="ordered locus">AXX17_At5g53410</name>
    <name evidence="5" type="ORF">AT9943_LOCUS22148</name>
</gene>
<evidence type="ECO:0000259" key="3">
    <source>
        <dbReference type="PROSITE" id="PS50157"/>
    </source>
</evidence>
<dbReference type="AlphaFoldDB" id="A0A178UAA7"/>
<evidence type="ECO:0000256" key="1">
    <source>
        <dbReference type="PROSITE-ProRule" id="PRU00042"/>
    </source>
</evidence>
<feature type="domain" description="C2H2-type" evidence="3">
    <location>
        <begin position="47"/>
        <end position="74"/>
    </location>
</feature>
<name>A0A178UAA7_ARATH</name>
<dbReference type="GO" id="GO:0008270">
    <property type="term" value="F:zinc ion binding"/>
    <property type="evidence" value="ECO:0007669"/>
    <property type="project" value="UniProtKB-KW"/>
</dbReference>
<reference evidence="5 8" key="3">
    <citation type="submission" date="2020-09" db="EMBL/GenBank/DDBJ databases">
        <authorList>
            <person name="Ashkenazy H."/>
        </authorList>
    </citation>
    <scope>NUCLEOTIDE SEQUENCE [LARGE SCALE GENOMIC DNA]</scope>
    <source>
        <strain evidence="8">cv. Cdm-0</strain>
    </source>
</reference>
<dbReference type="KEGG" id="ath:AT5G54340"/>
<dbReference type="GeneID" id="835522"/>
<dbReference type="Proteomes" id="UP000078284">
    <property type="component" value="Chromosome 5"/>
</dbReference>
<dbReference type="PROSITE" id="PS00028">
    <property type="entry name" value="ZINC_FINGER_C2H2_1"/>
    <property type="match status" value="1"/>
</dbReference>